<evidence type="ECO:0000256" key="3">
    <source>
        <dbReference type="ARBA" id="ARBA00022475"/>
    </source>
</evidence>
<feature type="domain" description="YetF C-terminal" evidence="8">
    <location>
        <begin position="101"/>
        <end position="168"/>
    </location>
</feature>
<keyword evidence="4 7" id="KW-0812">Transmembrane</keyword>
<gene>
    <name evidence="9" type="ORF">NCTC10288_01099</name>
</gene>
<evidence type="ECO:0000256" key="6">
    <source>
        <dbReference type="ARBA" id="ARBA00023136"/>
    </source>
</evidence>
<dbReference type="PANTHER" id="PTHR34582:SF6">
    <property type="entry name" value="UPF0702 TRANSMEMBRANE PROTEIN YCAP"/>
    <property type="match status" value="1"/>
</dbReference>
<evidence type="ECO:0000256" key="1">
    <source>
        <dbReference type="ARBA" id="ARBA00004651"/>
    </source>
</evidence>
<keyword evidence="5 7" id="KW-1133">Transmembrane helix</keyword>
<accession>A0A2X4RRC3</accession>
<dbReference type="Proteomes" id="UP000249264">
    <property type="component" value="Chromosome 1"/>
</dbReference>
<dbReference type="KEGG" id="cmin:NCTC10288_01099"/>
<dbReference type="AlphaFoldDB" id="A0A2X4RRC3"/>
<keyword evidence="6 7" id="KW-0472">Membrane</keyword>
<organism evidence="9 10">
    <name type="scientific">Corynebacterium minutissimum</name>
    <dbReference type="NCBI Taxonomy" id="38301"/>
    <lineage>
        <taxon>Bacteria</taxon>
        <taxon>Bacillati</taxon>
        <taxon>Actinomycetota</taxon>
        <taxon>Actinomycetes</taxon>
        <taxon>Mycobacteriales</taxon>
        <taxon>Corynebacteriaceae</taxon>
        <taxon>Corynebacterium</taxon>
    </lineage>
</organism>
<feature type="transmembrane region" description="Helical" evidence="7">
    <location>
        <begin position="20"/>
        <end position="40"/>
    </location>
</feature>
<dbReference type="EMBL" id="LS483460">
    <property type="protein sequence ID" value="SQH99802.1"/>
    <property type="molecule type" value="Genomic_DNA"/>
</dbReference>
<dbReference type="InterPro" id="IPR007353">
    <property type="entry name" value="DUF421"/>
</dbReference>
<dbReference type="InterPro" id="IPR023090">
    <property type="entry name" value="UPF0702_alpha/beta_dom_sf"/>
</dbReference>
<evidence type="ECO:0000256" key="2">
    <source>
        <dbReference type="ARBA" id="ARBA00006448"/>
    </source>
</evidence>
<evidence type="ECO:0000256" key="4">
    <source>
        <dbReference type="ARBA" id="ARBA00022692"/>
    </source>
</evidence>
<evidence type="ECO:0000313" key="9">
    <source>
        <dbReference type="EMBL" id="SQH99802.1"/>
    </source>
</evidence>
<evidence type="ECO:0000259" key="8">
    <source>
        <dbReference type="Pfam" id="PF04239"/>
    </source>
</evidence>
<sequence length="194" mass="21642">METLRLFGREAMYQLGIEPHRIPVVMFATVGIYLAFMILVKLFGSRVLTSMTASDAVIIIMFGAVAGRVIIGNPPTLAAGIIGLFTLMLLEAAFGTFRQFVKWSKFIDRRPVLLVYKGELQEDNMVFAHITERDVNSAVRKAGLGRRNDVQLMILEPTGQISVIRRGQLVDASVFKDVLGSERIEEVEEDDSHN</sequence>
<evidence type="ECO:0000256" key="7">
    <source>
        <dbReference type="SAM" id="Phobius"/>
    </source>
</evidence>
<dbReference type="Gene3D" id="3.30.240.20">
    <property type="entry name" value="bsu07140 like domains"/>
    <property type="match status" value="1"/>
</dbReference>
<dbReference type="GO" id="GO:0005886">
    <property type="term" value="C:plasma membrane"/>
    <property type="evidence" value="ECO:0007669"/>
    <property type="project" value="UniProtKB-SubCell"/>
</dbReference>
<evidence type="ECO:0000313" key="10">
    <source>
        <dbReference type="Proteomes" id="UP000249264"/>
    </source>
</evidence>
<protein>
    <submittedName>
        <fullName evidence="9">Membrane protein</fullName>
    </submittedName>
</protein>
<dbReference type="Pfam" id="PF04239">
    <property type="entry name" value="DUF421"/>
    <property type="match status" value="1"/>
</dbReference>
<feature type="transmembrane region" description="Helical" evidence="7">
    <location>
        <begin position="52"/>
        <end position="71"/>
    </location>
</feature>
<dbReference type="STRING" id="38301.NX84_12060"/>
<feature type="transmembrane region" description="Helical" evidence="7">
    <location>
        <begin position="77"/>
        <end position="97"/>
    </location>
</feature>
<name>A0A2X4RRC3_9CORY</name>
<reference evidence="9 10" key="1">
    <citation type="submission" date="2018-06" db="EMBL/GenBank/DDBJ databases">
        <authorList>
            <consortium name="Pathogen Informatics"/>
            <person name="Doyle S."/>
        </authorList>
    </citation>
    <scope>NUCLEOTIDE SEQUENCE [LARGE SCALE GENOMIC DNA]</scope>
    <source>
        <strain evidence="9 10">NCTC10288</strain>
    </source>
</reference>
<evidence type="ECO:0000256" key="5">
    <source>
        <dbReference type="ARBA" id="ARBA00022989"/>
    </source>
</evidence>
<keyword evidence="3" id="KW-1003">Cell membrane</keyword>
<dbReference type="PANTHER" id="PTHR34582">
    <property type="entry name" value="UPF0702 TRANSMEMBRANE PROTEIN YCAP"/>
    <property type="match status" value="1"/>
</dbReference>
<comment type="subcellular location">
    <subcellularLocation>
        <location evidence="1">Cell membrane</location>
        <topology evidence="1">Multi-pass membrane protein</topology>
    </subcellularLocation>
</comment>
<comment type="similarity">
    <text evidence="2">Belongs to the UPF0702 family.</text>
</comment>
<proteinExistence type="inferred from homology"/>